<dbReference type="EMBL" id="CP002455">
    <property type="protein sequence ID" value="ADX66862.1"/>
    <property type="molecule type" value="Genomic_DNA"/>
</dbReference>
<dbReference type="KEGG" id="wvi:Weevi_0136"/>
<dbReference type="Proteomes" id="UP000008641">
    <property type="component" value="Chromosome"/>
</dbReference>
<dbReference type="RefSeq" id="WP_013597254.1">
    <property type="nucleotide sequence ID" value="NC_015144.1"/>
</dbReference>
<sequence>MKTTLKIPAIQHNYCRLTETDLFDYQNDILENGCTYAEMYWQFIVNEETRQKQIQITTQSKEYWRWFQNQFHLQVRNAFGAVNVEPTEPFVEQSALDALKESYVYHTNPKLMVQHVFPTKKVSKEIETICKQYEAI</sequence>
<evidence type="ECO:0000313" key="2">
    <source>
        <dbReference type="Proteomes" id="UP000008641"/>
    </source>
</evidence>
<keyword evidence="2" id="KW-1185">Reference proteome</keyword>
<accession>F0NX88</accession>
<dbReference type="AlphaFoldDB" id="F0NX88"/>
<name>F0NX88_WEEVC</name>
<organism evidence="1 2">
    <name type="scientific">Weeksella virosa (strain ATCC 43766 / DSM 16922 / JCM 21250 / CCUG 30538 / CDC 9751 / IAM 14551 / NBRC 16016 / NCTC 11634 / CL345/78)</name>
    <dbReference type="NCBI Taxonomy" id="865938"/>
    <lineage>
        <taxon>Bacteria</taxon>
        <taxon>Pseudomonadati</taxon>
        <taxon>Bacteroidota</taxon>
        <taxon>Flavobacteriia</taxon>
        <taxon>Flavobacteriales</taxon>
        <taxon>Weeksellaceae</taxon>
        <taxon>Weeksella</taxon>
    </lineage>
</organism>
<reference evidence="2" key="2">
    <citation type="journal article" date="2011" name="Stand. Genomic Sci.">
        <title>Complete genome sequence of Weeksella virosa type strain (9751T).</title>
        <authorList>
            <person name="Lang E."/>
            <person name="Teshima H."/>
            <person name="Lucas S."/>
            <person name="Lapidus A."/>
            <person name="Hammon N."/>
            <person name="Deshpande S."/>
            <person name="Nolan M."/>
            <person name="Cheng J."/>
            <person name="Pitluck S."/>
            <person name="Liolios K."/>
            <person name="Pagani I."/>
            <person name="Mikhailova N."/>
            <person name="Ivanova N."/>
            <person name="Mavromatis K."/>
            <person name="Pati A."/>
            <person name="Tapia R."/>
            <person name="Han C."/>
            <person name="Goodwin L."/>
            <person name="Chen A."/>
            <person name="Palaniappan K."/>
            <person name="Land M."/>
            <person name="Hauser L."/>
            <person name="Chang Y."/>
            <person name="Jeffries C."/>
            <person name="Brambilla E."/>
            <person name="Kopitz M."/>
            <person name="Rohde M."/>
            <person name="Goker M."/>
            <person name="Tindall B."/>
            <person name="Detter J."/>
            <person name="Woyke T."/>
            <person name="Bristow J."/>
            <person name="Eisen J."/>
            <person name="Markowitz V."/>
            <person name="Hugenholtz P."/>
            <person name="Klenk H."/>
            <person name="Kyrpides N."/>
        </authorList>
    </citation>
    <scope>NUCLEOTIDE SEQUENCE [LARGE SCALE GENOMIC DNA]</scope>
    <source>
        <strain evidence="2">ATCC 43766 / DSM 16922 / JCM 21250 / NBRC 16016 / NCTC 11634 / CL345/78</strain>
    </source>
</reference>
<protein>
    <submittedName>
        <fullName evidence="1">Uncharacterized protein</fullName>
    </submittedName>
</protein>
<evidence type="ECO:0000313" key="1">
    <source>
        <dbReference type="EMBL" id="ADX66862.1"/>
    </source>
</evidence>
<gene>
    <name evidence="1" type="ordered locus">Weevi_0136</name>
</gene>
<reference evidence="1 2" key="1">
    <citation type="journal article" date="2011" name="Stand. Genomic Sci.">
        <title>Complete genome sequence of Weeksella virosa type strain (9751).</title>
        <authorList>
            <person name="Lang E."/>
            <person name="Teshima H."/>
            <person name="Lucas S."/>
            <person name="Lapidus A."/>
            <person name="Hammon N."/>
            <person name="Deshpande S."/>
            <person name="Nolan M."/>
            <person name="Cheng J.F."/>
            <person name="Pitluck S."/>
            <person name="Liolios K."/>
            <person name="Pagani I."/>
            <person name="Mikhailova N."/>
            <person name="Ivanova N."/>
            <person name="Mavromatis K."/>
            <person name="Pati A."/>
            <person name="Tapia R."/>
            <person name="Han C."/>
            <person name="Goodwin L."/>
            <person name="Chen A."/>
            <person name="Palaniappan K."/>
            <person name="Land M."/>
            <person name="Hauser L."/>
            <person name="Chang Y.J."/>
            <person name="Jeffries C.D."/>
            <person name="Brambilla E.M."/>
            <person name="Kopitz M."/>
            <person name="Rohde M."/>
            <person name="Goker M."/>
            <person name="Tindall B.J."/>
            <person name="Detter J.C."/>
            <person name="Woyke T."/>
            <person name="Bristow J."/>
            <person name="Eisen J.A."/>
            <person name="Markowitz V."/>
            <person name="Hugenholtz P."/>
            <person name="Klenk H.P."/>
            <person name="Kyrpides N.C."/>
        </authorList>
    </citation>
    <scope>NUCLEOTIDE SEQUENCE [LARGE SCALE GENOMIC DNA]</scope>
    <source>
        <strain evidence="2">ATCC 43766 / DSM 16922 / JCM 21250 / NBRC 16016 / NCTC 11634 / CL345/78</strain>
    </source>
</reference>
<proteinExistence type="predicted"/>
<dbReference type="STRING" id="865938.Weevi_0136"/>
<dbReference type="HOGENOM" id="CLU_1874615_0_0_10"/>